<evidence type="ECO:0000313" key="1">
    <source>
        <dbReference type="EMBL" id="KAK5086655.1"/>
    </source>
</evidence>
<protein>
    <submittedName>
        <fullName evidence="1">Uncharacterized protein</fullName>
    </submittedName>
</protein>
<accession>A0AAN7YBE2</accession>
<evidence type="ECO:0000313" key="2">
    <source>
        <dbReference type="Proteomes" id="UP001309876"/>
    </source>
</evidence>
<reference evidence="1 2" key="1">
    <citation type="submission" date="2023-08" db="EMBL/GenBank/DDBJ databases">
        <title>Black Yeasts Isolated from many extreme environments.</title>
        <authorList>
            <person name="Coleine C."/>
            <person name="Stajich J.E."/>
            <person name="Selbmann L."/>
        </authorList>
    </citation>
    <scope>NUCLEOTIDE SEQUENCE [LARGE SCALE GENOMIC DNA]</scope>
    <source>
        <strain evidence="1 2">CCFEE 5910</strain>
    </source>
</reference>
<gene>
    <name evidence="1" type="ORF">LTR05_003823</name>
</gene>
<dbReference type="AlphaFoldDB" id="A0AAN7YBE2"/>
<dbReference type="Proteomes" id="UP001309876">
    <property type="component" value="Unassembled WGS sequence"/>
</dbReference>
<comment type="caution">
    <text evidence="1">The sequence shown here is derived from an EMBL/GenBank/DDBJ whole genome shotgun (WGS) entry which is preliminary data.</text>
</comment>
<organism evidence="1 2">
    <name type="scientific">Lithohypha guttulata</name>
    <dbReference type="NCBI Taxonomy" id="1690604"/>
    <lineage>
        <taxon>Eukaryota</taxon>
        <taxon>Fungi</taxon>
        <taxon>Dikarya</taxon>
        <taxon>Ascomycota</taxon>
        <taxon>Pezizomycotina</taxon>
        <taxon>Eurotiomycetes</taxon>
        <taxon>Chaetothyriomycetidae</taxon>
        <taxon>Chaetothyriales</taxon>
        <taxon>Trichomeriaceae</taxon>
        <taxon>Lithohypha</taxon>
    </lineage>
</organism>
<keyword evidence="2" id="KW-1185">Reference proteome</keyword>
<sequence>MYDTNPKGFRDMRAQKRLANSTQKRGILNIWCPVRHFRRGGKQRRNQSHDANCVQYGMKAYWADMQDIQEADWTQPDKLGFIEGDPELCDTVYWDCGFDGHNILLYGEHDPEGEVEVQAILAGRLDTSPAYTLRHIWEEKDAPSFSGSGFWDAFEHSLGSSGVVVRDDDAQSTMSDVDKMSNFSGAFPDQDWDVLG</sequence>
<proteinExistence type="predicted"/>
<name>A0AAN7YBE2_9EURO</name>
<dbReference type="EMBL" id="JAVRRJ010000003">
    <property type="protein sequence ID" value="KAK5086655.1"/>
    <property type="molecule type" value="Genomic_DNA"/>
</dbReference>